<dbReference type="InterPro" id="IPR000683">
    <property type="entry name" value="Gfo/Idh/MocA-like_OxRdtase_N"/>
</dbReference>
<evidence type="ECO:0000313" key="6">
    <source>
        <dbReference type="Proteomes" id="UP000032360"/>
    </source>
</evidence>
<dbReference type="Pfam" id="PF01408">
    <property type="entry name" value="GFO_IDH_MocA"/>
    <property type="match status" value="1"/>
</dbReference>
<accession>A0A0D8HLG5</accession>
<comment type="similarity">
    <text evidence="1">Belongs to the Gfo/Idh/MocA family.</text>
</comment>
<feature type="domain" description="GFO/IDH/MocA-like oxidoreductase" evidence="4">
    <location>
        <begin position="134"/>
        <end position="246"/>
    </location>
</feature>
<dbReference type="Gene3D" id="3.30.360.10">
    <property type="entry name" value="Dihydrodipicolinate Reductase, domain 2"/>
    <property type="match status" value="1"/>
</dbReference>
<sequence length="324" mass="35393">MARKIKWGILGGASSIANEEIIPAILESSTSQLGGYASASARSPLPLDELGVPRFTDYQSLISDGELDALYIALPNSLHHKWIIEAVNHGVAVLCEKPLCMNVAEIQEISLVSQSREVLVAEAYMTPHHNREIEVRRLLKSARIGELKDYQATFAFTLSNPNNYRWIDHLGGGALRDVGIYLIDPIVHQLGLPSAIEVKSVAMKGDVDADIVAQLIYTQDVSATIHASFIAKENLTQRFTGTDGSLWIDNPFSPALEDVEIHIEEKASGELQTIKTTPGSLYGAMIENFNSALLNGTKFSRTLSESIQVQEVIDQILSIAKASI</sequence>
<dbReference type="EMBL" id="JXYS01000027">
    <property type="protein sequence ID" value="KJF17916.1"/>
    <property type="molecule type" value="Genomic_DNA"/>
</dbReference>
<comment type="caution">
    <text evidence="5">The sequence shown here is derived from an EMBL/GenBank/DDBJ whole genome shotgun (WGS) entry which is preliminary data.</text>
</comment>
<evidence type="ECO:0000259" key="3">
    <source>
        <dbReference type="Pfam" id="PF01408"/>
    </source>
</evidence>
<dbReference type="InterPro" id="IPR055170">
    <property type="entry name" value="GFO_IDH_MocA-like_dom"/>
</dbReference>
<dbReference type="GO" id="GO:0000166">
    <property type="term" value="F:nucleotide binding"/>
    <property type="evidence" value="ECO:0007669"/>
    <property type="project" value="InterPro"/>
</dbReference>
<dbReference type="Gene3D" id="3.40.50.720">
    <property type="entry name" value="NAD(P)-binding Rossmann-like Domain"/>
    <property type="match status" value="1"/>
</dbReference>
<name>A0A0D8HLG5_9ACTN</name>
<dbReference type="RefSeq" id="WP_052604964.1">
    <property type="nucleotide sequence ID" value="NZ_JXYS01000027.1"/>
</dbReference>
<organism evidence="5 6">
    <name type="scientific">Acidithrix ferrooxidans</name>
    <dbReference type="NCBI Taxonomy" id="1280514"/>
    <lineage>
        <taxon>Bacteria</taxon>
        <taxon>Bacillati</taxon>
        <taxon>Actinomycetota</taxon>
        <taxon>Acidimicrobiia</taxon>
        <taxon>Acidimicrobiales</taxon>
        <taxon>Acidimicrobiaceae</taxon>
        <taxon>Acidithrix</taxon>
    </lineage>
</organism>
<dbReference type="AlphaFoldDB" id="A0A0D8HLG5"/>
<gene>
    <name evidence="5" type="primary">afr</name>
    <name evidence="5" type="ORF">AXFE_12010</name>
</gene>
<dbReference type="STRING" id="1280514.AXFE_12010"/>
<keyword evidence="2 5" id="KW-0560">Oxidoreductase</keyword>
<evidence type="ECO:0000256" key="2">
    <source>
        <dbReference type="ARBA" id="ARBA00023002"/>
    </source>
</evidence>
<protein>
    <submittedName>
        <fullName evidence="5">1,5-anhydro-D-fructose reductase</fullName>
        <ecNumber evidence="5">1.1.1.292</ecNumber>
    </submittedName>
</protein>
<dbReference type="Proteomes" id="UP000032360">
    <property type="component" value="Unassembled WGS sequence"/>
</dbReference>
<dbReference type="SUPFAM" id="SSF51735">
    <property type="entry name" value="NAD(P)-binding Rossmann-fold domains"/>
    <property type="match status" value="1"/>
</dbReference>
<evidence type="ECO:0000313" key="5">
    <source>
        <dbReference type="EMBL" id="KJF17916.1"/>
    </source>
</evidence>
<dbReference type="Pfam" id="PF22725">
    <property type="entry name" value="GFO_IDH_MocA_C3"/>
    <property type="match status" value="1"/>
</dbReference>
<evidence type="ECO:0000259" key="4">
    <source>
        <dbReference type="Pfam" id="PF22725"/>
    </source>
</evidence>
<dbReference type="SUPFAM" id="SSF55347">
    <property type="entry name" value="Glyceraldehyde-3-phosphate dehydrogenase-like, C-terminal domain"/>
    <property type="match status" value="1"/>
</dbReference>
<keyword evidence="6" id="KW-1185">Reference proteome</keyword>
<dbReference type="EC" id="1.1.1.292" evidence="5"/>
<dbReference type="PANTHER" id="PTHR22604">
    <property type="entry name" value="OXIDOREDUCTASES"/>
    <property type="match status" value="1"/>
</dbReference>
<dbReference type="InterPro" id="IPR036291">
    <property type="entry name" value="NAD(P)-bd_dom_sf"/>
</dbReference>
<dbReference type="OrthoDB" id="9815825at2"/>
<dbReference type="GO" id="GO:0033712">
    <property type="term" value="F:1,5-anhydro-D-fructose reductase (1,5-anhydro-D-mannitol-forming) activity"/>
    <property type="evidence" value="ECO:0007669"/>
    <property type="project" value="UniProtKB-EC"/>
</dbReference>
<feature type="domain" description="Gfo/Idh/MocA-like oxidoreductase N-terminal" evidence="3">
    <location>
        <begin position="5"/>
        <end position="121"/>
    </location>
</feature>
<evidence type="ECO:0000256" key="1">
    <source>
        <dbReference type="ARBA" id="ARBA00010928"/>
    </source>
</evidence>
<reference evidence="5 6" key="1">
    <citation type="submission" date="2015-01" db="EMBL/GenBank/DDBJ databases">
        <title>Draft genome of the acidophilic iron oxidizer Acidithrix ferrooxidans strain Py-F3.</title>
        <authorList>
            <person name="Poehlein A."/>
            <person name="Eisen S."/>
            <person name="Schloemann M."/>
            <person name="Johnson B.D."/>
            <person name="Daniel R."/>
            <person name="Muehling M."/>
        </authorList>
    </citation>
    <scope>NUCLEOTIDE SEQUENCE [LARGE SCALE GENOMIC DNA]</scope>
    <source>
        <strain evidence="5 6">Py-F3</strain>
    </source>
</reference>
<dbReference type="PANTHER" id="PTHR22604:SF105">
    <property type="entry name" value="TRANS-1,2-DIHYDROBENZENE-1,2-DIOL DEHYDROGENASE"/>
    <property type="match status" value="1"/>
</dbReference>
<dbReference type="InterPro" id="IPR050984">
    <property type="entry name" value="Gfo/Idh/MocA_domain"/>
</dbReference>
<proteinExistence type="inferred from homology"/>